<evidence type="ECO:0000313" key="5">
    <source>
        <dbReference type="EMBL" id="EOH96278.1"/>
    </source>
</evidence>
<evidence type="ECO:0000256" key="1">
    <source>
        <dbReference type="ARBA" id="ARBA00023015"/>
    </source>
</evidence>
<dbReference type="eggNOG" id="COG2207">
    <property type="taxonomic scope" value="Bacteria"/>
</dbReference>
<dbReference type="Gene3D" id="1.10.10.60">
    <property type="entry name" value="Homeodomain-like"/>
    <property type="match status" value="1"/>
</dbReference>
<reference evidence="5 6" key="1">
    <citation type="submission" date="2013-02" db="EMBL/GenBank/DDBJ databases">
        <title>The Genome Sequence of Enterococcus pallens BAA-351.</title>
        <authorList>
            <consortium name="The Broad Institute Genome Sequencing Platform"/>
            <consortium name="The Broad Institute Genome Sequencing Center for Infectious Disease"/>
            <person name="Earl A.M."/>
            <person name="Gilmore M.S."/>
            <person name="Lebreton F."/>
            <person name="Walker B."/>
            <person name="Young S.K."/>
            <person name="Zeng Q."/>
            <person name="Gargeya S."/>
            <person name="Fitzgerald M."/>
            <person name="Haas B."/>
            <person name="Abouelleil A."/>
            <person name="Alvarado L."/>
            <person name="Arachchi H.M."/>
            <person name="Berlin A.M."/>
            <person name="Chapman S.B."/>
            <person name="Dewar J."/>
            <person name="Goldberg J."/>
            <person name="Griggs A."/>
            <person name="Gujja S."/>
            <person name="Hansen M."/>
            <person name="Howarth C."/>
            <person name="Imamovic A."/>
            <person name="Larimer J."/>
            <person name="McCowan C."/>
            <person name="Murphy C."/>
            <person name="Neiman D."/>
            <person name="Pearson M."/>
            <person name="Priest M."/>
            <person name="Roberts A."/>
            <person name="Saif S."/>
            <person name="Shea T."/>
            <person name="Sisk P."/>
            <person name="Sykes S."/>
            <person name="Wortman J."/>
            <person name="Nusbaum C."/>
            <person name="Birren B."/>
        </authorList>
    </citation>
    <scope>NUCLEOTIDE SEQUENCE [LARGE SCALE GENOMIC DNA]</scope>
    <source>
        <strain evidence="5 6">ATCC BAA-351</strain>
    </source>
</reference>
<dbReference type="AlphaFoldDB" id="R2QM58"/>
<dbReference type="InterPro" id="IPR018060">
    <property type="entry name" value="HTH_AraC"/>
</dbReference>
<evidence type="ECO:0000259" key="4">
    <source>
        <dbReference type="PROSITE" id="PS01124"/>
    </source>
</evidence>
<dbReference type="PANTHER" id="PTHR46796">
    <property type="entry name" value="HTH-TYPE TRANSCRIPTIONAL ACTIVATOR RHAS-RELATED"/>
    <property type="match status" value="1"/>
</dbReference>
<dbReference type="GO" id="GO:0003700">
    <property type="term" value="F:DNA-binding transcription factor activity"/>
    <property type="evidence" value="ECO:0007669"/>
    <property type="project" value="InterPro"/>
</dbReference>
<dbReference type="STRING" id="160454.RV10_GL004000"/>
<organism evidence="5 6">
    <name type="scientific">Enterococcus pallens ATCC BAA-351</name>
    <dbReference type="NCBI Taxonomy" id="1158607"/>
    <lineage>
        <taxon>Bacteria</taxon>
        <taxon>Bacillati</taxon>
        <taxon>Bacillota</taxon>
        <taxon>Bacilli</taxon>
        <taxon>Lactobacillales</taxon>
        <taxon>Enterococcaceae</taxon>
        <taxon>Enterococcus</taxon>
    </lineage>
</organism>
<dbReference type="EMBL" id="AJAQ01000008">
    <property type="protein sequence ID" value="EOH96278.1"/>
    <property type="molecule type" value="Genomic_DNA"/>
</dbReference>
<dbReference type="Pfam" id="PF12833">
    <property type="entry name" value="HTH_18"/>
    <property type="match status" value="1"/>
</dbReference>
<dbReference type="HOGENOM" id="CLU_066193_1_0_9"/>
<sequence length="277" mass="32629">MKVLETKNRIIDAKPFQLFTHDERVSNYQENLVIWSKEHLKTEALIYQFQTLETIETEYLPDACVNLLFEIRKTNVIGKFFGIFTEAKKMVFEPNILYFGIKPYTNVGLCCKEQNQNKFVNQVVDLTNQFTNTENFLQELGHKSTFQERRDLLYKHRSLFLDENRRSVLAEYLSVLLCTETTAFSMEKIARETGYSKRYAQRVFQKKIGVSPKLYSRIIRFQNAIKAVYFEYDSTLAKVACQLGYYDQAHLIHEFQLFTQTSPTKLLQTIQREKAVV</sequence>
<dbReference type="Proteomes" id="UP000013782">
    <property type="component" value="Unassembled WGS sequence"/>
</dbReference>
<name>R2QM58_9ENTE</name>
<keyword evidence="2" id="KW-0238">DNA-binding</keyword>
<proteinExistence type="predicted"/>
<dbReference type="GO" id="GO:0043565">
    <property type="term" value="F:sequence-specific DNA binding"/>
    <property type="evidence" value="ECO:0007669"/>
    <property type="project" value="InterPro"/>
</dbReference>
<gene>
    <name evidence="5" type="ORF">UAU_00928</name>
</gene>
<keyword evidence="6" id="KW-1185">Reference proteome</keyword>
<dbReference type="PATRIC" id="fig|1158607.3.peg.932"/>
<dbReference type="PANTHER" id="PTHR46796:SF13">
    <property type="entry name" value="HTH-TYPE TRANSCRIPTIONAL ACTIVATOR RHAS"/>
    <property type="match status" value="1"/>
</dbReference>
<dbReference type="InterPro" id="IPR009057">
    <property type="entry name" value="Homeodomain-like_sf"/>
</dbReference>
<dbReference type="InterPro" id="IPR050204">
    <property type="entry name" value="AraC_XylS_family_regulators"/>
</dbReference>
<evidence type="ECO:0000256" key="2">
    <source>
        <dbReference type="ARBA" id="ARBA00023125"/>
    </source>
</evidence>
<dbReference type="SUPFAM" id="SSF46689">
    <property type="entry name" value="Homeodomain-like"/>
    <property type="match status" value="1"/>
</dbReference>
<comment type="caution">
    <text evidence="5">The sequence shown here is derived from an EMBL/GenBank/DDBJ whole genome shotgun (WGS) entry which is preliminary data.</text>
</comment>
<evidence type="ECO:0000313" key="6">
    <source>
        <dbReference type="Proteomes" id="UP000013782"/>
    </source>
</evidence>
<dbReference type="RefSeq" id="WP_010755983.1">
    <property type="nucleotide sequence ID" value="NZ_KB946300.1"/>
</dbReference>
<dbReference type="PROSITE" id="PS01124">
    <property type="entry name" value="HTH_ARAC_FAMILY_2"/>
    <property type="match status" value="1"/>
</dbReference>
<protein>
    <recommendedName>
        <fullName evidence="4">HTH araC/xylS-type domain-containing protein</fullName>
    </recommendedName>
</protein>
<evidence type="ECO:0000256" key="3">
    <source>
        <dbReference type="ARBA" id="ARBA00023163"/>
    </source>
</evidence>
<dbReference type="SMART" id="SM00342">
    <property type="entry name" value="HTH_ARAC"/>
    <property type="match status" value="1"/>
</dbReference>
<dbReference type="OrthoDB" id="323290at2"/>
<accession>R2QM58</accession>
<feature type="domain" description="HTH araC/xylS-type" evidence="4">
    <location>
        <begin position="167"/>
        <end position="269"/>
    </location>
</feature>
<keyword evidence="3" id="KW-0804">Transcription</keyword>
<keyword evidence="1" id="KW-0805">Transcription regulation</keyword>